<dbReference type="SUPFAM" id="SSF51735">
    <property type="entry name" value="NAD(P)-binding Rossmann-fold domains"/>
    <property type="match status" value="1"/>
</dbReference>
<dbReference type="InterPro" id="IPR002347">
    <property type="entry name" value="SDR_fam"/>
</dbReference>
<sequence>MSTTEFTSNYGPWAVVAGASEGIGESFSRQIAAAGINLVLVARRPDPLTALATSLESEFPIQTRPIALDLTGDDMCDRLAEATADIEVGLVVYNAGATHGAVRFHDEPVEKALGLVRLNCIGPVQLTHHFGGLMRERGRGGIILLSSVSSVSGSARTATYSATKAFDVNLAEGLWAELKPMGVDVLALVAGATHTPAMERSGALIGNADFPGMDPNDVAREGLANLANGPTWVAGDQNRATYDMLRALPKKDAVGFMSAGARTIYGLPDEP</sequence>
<dbReference type="EMBL" id="CAEZTY010000053">
    <property type="protein sequence ID" value="CAB4590478.1"/>
    <property type="molecule type" value="Genomic_DNA"/>
</dbReference>
<dbReference type="EMBL" id="CAEZVC010000122">
    <property type="protein sequence ID" value="CAB4632639.1"/>
    <property type="molecule type" value="Genomic_DNA"/>
</dbReference>
<name>A0A6J6G0L9_9ZZZZ</name>
<dbReference type="GO" id="GO:0016491">
    <property type="term" value="F:oxidoreductase activity"/>
    <property type="evidence" value="ECO:0007669"/>
    <property type="project" value="UniProtKB-KW"/>
</dbReference>
<dbReference type="InterPro" id="IPR036291">
    <property type="entry name" value="NAD(P)-bd_dom_sf"/>
</dbReference>
<dbReference type="PRINTS" id="PR00081">
    <property type="entry name" value="GDHRDH"/>
</dbReference>
<dbReference type="Pfam" id="PF00106">
    <property type="entry name" value="adh_short"/>
    <property type="match status" value="1"/>
</dbReference>
<protein>
    <submittedName>
        <fullName evidence="3">Unannotated protein</fullName>
    </submittedName>
</protein>
<evidence type="ECO:0000313" key="6">
    <source>
        <dbReference type="EMBL" id="CAB4966617.1"/>
    </source>
</evidence>
<evidence type="ECO:0000256" key="1">
    <source>
        <dbReference type="ARBA" id="ARBA00006484"/>
    </source>
</evidence>
<evidence type="ECO:0000313" key="5">
    <source>
        <dbReference type="EMBL" id="CAB4718153.1"/>
    </source>
</evidence>
<evidence type="ECO:0000313" key="4">
    <source>
        <dbReference type="EMBL" id="CAB4632639.1"/>
    </source>
</evidence>
<accession>A0A6J6G0L9</accession>
<keyword evidence="2" id="KW-0560">Oxidoreductase</keyword>
<organism evidence="3">
    <name type="scientific">freshwater metagenome</name>
    <dbReference type="NCBI Taxonomy" id="449393"/>
    <lineage>
        <taxon>unclassified sequences</taxon>
        <taxon>metagenomes</taxon>
        <taxon>ecological metagenomes</taxon>
    </lineage>
</organism>
<gene>
    <name evidence="3" type="ORF">UFOPK1762_01310</name>
    <name evidence="4" type="ORF">UFOPK1906_01573</name>
    <name evidence="5" type="ORF">UFOPK2624_01514</name>
    <name evidence="6" type="ORF">UFOPK3785_02032</name>
</gene>
<dbReference type="Gene3D" id="3.40.50.720">
    <property type="entry name" value="NAD(P)-binding Rossmann-like Domain"/>
    <property type="match status" value="1"/>
</dbReference>
<proteinExistence type="inferred from homology"/>
<evidence type="ECO:0000256" key="2">
    <source>
        <dbReference type="ARBA" id="ARBA00023002"/>
    </source>
</evidence>
<dbReference type="InterPro" id="IPR051019">
    <property type="entry name" value="VLCFA-Steroid_DH"/>
</dbReference>
<dbReference type="PANTHER" id="PTHR43899:SF13">
    <property type="entry name" value="RH59310P"/>
    <property type="match status" value="1"/>
</dbReference>
<comment type="similarity">
    <text evidence="1">Belongs to the short-chain dehydrogenases/reductases (SDR) family.</text>
</comment>
<dbReference type="PANTHER" id="PTHR43899">
    <property type="entry name" value="RH59310P"/>
    <property type="match status" value="1"/>
</dbReference>
<dbReference type="EMBL" id="CAEZXY010000085">
    <property type="protein sequence ID" value="CAB4718153.1"/>
    <property type="molecule type" value="Genomic_DNA"/>
</dbReference>
<evidence type="ECO:0000313" key="3">
    <source>
        <dbReference type="EMBL" id="CAB4590478.1"/>
    </source>
</evidence>
<dbReference type="PIRSF" id="PIRSF000126">
    <property type="entry name" value="11-beta-HSD1"/>
    <property type="match status" value="1"/>
</dbReference>
<reference evidence="3" key="1">
    <citation type="submission" date="2020-05" db="EMBL/GenBank/DDBJ databases">
        <authorList>
            <person name="Chiriac C."/>
            <person name="Salcher M."/>
            <person name="Ghai R."/>
            <person name="Kavagutti S V."/>
        </authorList>
    </citation>
    <scope>NUCLEOTIDE SEQUENCE</scope>
</reference>
<dbReference type="AlphaFoldDB" id="A0A6J6G0L9"/>
<dbReference type="EMBL" id="CAFBNJ010000179">
    <property type="protein sequence ID" value="CAB4966617.1"/>
    <property type="molecule type" value="Genomic_DNA"/>
</dbReference>